<dbReference type="EMBL" id="CP003221">
    <property type="protein sequence ID" value="EGJ51377.1"/>
    <property type="molecule type" value="Genomic_DNA"/>
</dbReference>
<comment type="catalytic activity">
    <reaction evidence="7">
        <text>tRNA(Asn) + L-asparagine + ATP = L-asparaginyl-tRNA(Asn) + AMP + diphosphate + H(+)</text>
        <dbReference type="Rhea" id="RHEA:11180"/>
        <dbReference type="Rhea" id="RHEA-COMP:9659"/>
        <dbReference type="Rhea" id="RHEA-COMP:9674"/>
        <dbReference type="ChEBI" id="CHEBI:15378"/>
        <dbReference type="ChEBI" id="CHEBI:30616"/>
        <dbReference type="ChEBI" id="CHEBI:33019"/>
        <dbReference type="ChEBI" id="CHEBI:58048"/>
        <dbReference type="ChEBI" id="CHEBI:78442"/>
        <dbReference type="ChEBI" id="CHEBI:78515"/>
        <dbReference type="ChEBI" id="CHEBI:456215"/>
        <dbReference type="EC" id="6.1.1.22"/>
    </reaction>
</comment>
<keyword evidence="7" id="KW-0963">Cytoplasm</keyword>
<dbReference type="PRINTS" id="PR01042">
    <property type="entry name" value="TRNASYNTHASP"/>
</dbReference>
<keyword evidence="10" id="KW-1185">Reference proteome</keyword>
<evidence type="ECO:0000256" key="2">
    <source>
        <dbReference type="ARBA" id="ARBA00022598"/>
    </source>
</evidence>
<dbReference type="InterPro" id="IPR004364">
    <property type="entry name" value="Aa-tRNA-synt_II"/>
</dbReference>
<dbReference type="RefSeq" id="WP_014261022.1">
    <property type="nucleotide sequence ID" value="NC_016629.1"/>
</dbReference>
<evidence type="ECO:0000313" key="10">
    <source>
        <dbReference type="Proteomes" id="UP000007844"/>
    </source>
</evidence>
<dbReference type="InterPro" id="IPR002312">
    <property type="entry name" value="Asp/Asn-tRNA-synth_IIb"/>
</dbReference>
<dbReference type="HAMAP" id="MF_00534">
    <property type="entry name" value="Asn_tRNA_synth"/>
    <property type="match status" value="1"/>
</dbReference>
<dbReference type="KEGG" id="daf:Desaf_3080"/>
<dbReference type="FunFam" id="3.30.930.10:FF:000016">
    <property type="entry name" value="Asparagine--tRNA ligase"/>
    <property type="match status" value="1"/>
</dbReference>
<dbReference type="GO" id="GO:0005737">
    <property type="term" value="C:cytoplasm"/>
    <property type="evidence" value="ECO:0007669"/>
    <property type="project" value="UniProtKB-SubCell"/>
</dbReference>
<dbReference type="Gene3D" id="3.30.930.10">
    <property type="entry name" value="Bira Bifunctional Protein, Domain 2"/>
    <property type="match status" value="1"/>
</dbReference>
<keyword evidence="3 7" id="KW-0547">Nucleotide-binding</keyword>
<evidence type="ECO:0000256" key="1">
    <source>
        <dbReference type="ARBA" id="ARBA00008226"/>
    </source>
</evidence>
<dbReference type="HOGENOM" id="CLU_004553_2_0_7"/>
<dbReference type="GO" id="GO:0005524">
    <property type="term" value="F:ATP binding"/>
    <property type="evidence" value="ECO:0007669"/>
    <property type="project" value="UniProtKB-UniRule"/>
</dbReference>
<comment type="subunit">
    <text evidence="7">Homodimer.</text>
</comment>
<evidence type="ECO:0000256" key="6">
    <source>
        <dbReference type="ARBA" id="ARBA00023146"/>
    </source>
</evidence>
<keyword evidence="2 7" id="KW-0436">Ligase</keyword>
<dbReference type="InterPro" id="IPR045864">
    <property type="entry name" value="aa-tRNA-synth_II/BPL/LPL"/>
</dbReference>
<keyword evidence="4 7" id="KW-0067">ATP-binding</keyword>
<evidence type="ECO:0000256" key="7">
    <source>
        <dbReference type="HAMAP-Rule" id="MF_00534"/>
    </source>
</evidence>
<dbReference type="NCBIfam" id="TIGR00457">
    <property type="entry name" value="asnS"/>
    <property type="match status" value="1"/>
</dbReference>
<dbReference type="Proteomes" id="UP000007844">
    <property type="component" value="Chromosome"/>
</dbReference>
<reference evidence="9 10" key="1">
    <citation type="journal article" date="2011" name="J. Bacteriol.">
        <title>Genome sequence of the mercury-methylating and pleomorphic Desulfovibrio africanus Strain Walvis Bay.</title>
        <authorList>
            <person name="Brown S.D."/>
            <person name="Wall J.D."/>
            <person name="Kucken A.M."/>
            <person name="Gilmour C.C."/>
            <person name="Podar M."/>
            <person name="Brandt C.C."/>
            <person name="Teshima H."/>
            <person name="Detter J.C."/>
            <person name="Han C.S."/>
            <person name="Land M.L."/>
            <person name="Lucas S."/>
            <person name="Han J."/>
            <person name="Pennacchio L."/>
            <person name="Nolan M."/>
            <person name="Pitluck S."/>
            <person name="Woyke T."/>
            <person name="Goodwin L."/>
            <person name="Palumbo A.V."/>
            <person name="Elias D.A."/>
        </authorList>
    </citation>
    <scope>NUCLEOTIDE SEQUENCE [LARGE SCALE GENOMIC DNA]</scope>
    <source>
        <strain evidence="9 10">Walvis Bay</strain>
    </source>
</reference>
<gene>
    <name evidence="7" type="primary">asnS</name>
    <name evidence="9" type="ORF">Desaf_3080</name>
</gene>
<dbReference type="CDD" id="cd04318">
    <property type="entry name" value="EcAsnRS_like_N"/>
    <property type="match status" value="1"/>
</dbReference>
<dbReference type="eggNOG" id="COG0017">
    <property type="taxonomic scope" value="Bacteria"/>
</dbReference>
<dbReference type="InterPro" id="IPR004365">
    <property type="entry name" value="NA-bd_OB_tRNA"/>
</dbReference>
<dbReference type="GO" id="GO:0003676">
    <property type="term" value="F:nucleic acid binding"/>
    <property type="evidence" value="ECO:0007669"/>
    <property type="project" value="InterPro"/>
</dbReference>
<dbReference type="AlphaFoldDB" id="F3Z2W9"/>
<dbReference type="PROSITE" id="PS50862">
    <property type="entry name" value="AA_TRNA_LIGASE_II"/>
    <property type="match status" value="1"/>
</dbReference>
<dbReference type="GO" id="GO:0006421">
    <property type="term" value="P:asparaginyl-tRNA aminoacylation"/>
    <property type="evidence" value="ECO:0007669"/>
    <property type="project" value="UniProtKB-UniRule"/>
</dbReference>
<evidence type="ECO:0000256" key="5">
    <source>
        <dbReference type="ARBA" id="ARBA00022917"/>
    </source>
</evidence>
<accession>F3Z2W9</accession>
<sequence>MHRTSINEALNAEAPRDSITLMGWVRTRRDAKGFSFLELNDGSCLANIQVIVDEGVADAATLKMLNTGSAVKVQGMLVESPGKGQKWEVKAKAISVFGDADPESFPLQKKRHSDEFLRTIAHLRPRTNKFGALFRIRSEAAFAVHDYFRRNGYFYVQTPIITGADCEGAGEMFRVTTLDPSTGKPAAENPFEGDFFGRGAHLTVSGQLSAEVFACSLGKVYTFGPTFRAENSNTPRHAAEFWMIEPEVAFADLGDNMDLAEDFLKSLIDHVRTHCAADLDLFAKFVDKDLAASLDNIMAKPFVRLPHGESIQILKKSGKQFDFPVQDGMDLQTEHERYLTEEHFKRPVIVYDYPKEIKAFYMRLNDDGKTVAAMDVLLPRVGEIIGGSQREERLDVLERRIGELGLDMSCYWWYLELRKFGSVPHAGFGMGFERFLMMVTGVTNIRDVIPFPRTPKHLEF</sequence>
<dbReference type="InterPro" id="IPR012340">
    <property type="entry name" value="NA-bd_OB-fold"/>
</dbReference>
<dbReference type="InterPro" id="IPR004522">
    <property type="entry name" value="Asn-tRNA-ligase"/>
</dbReference>
<protein>
    <recommendedName>
        <fullName evidence="7">Asparagine--tRNA ligase</fullName>
        <ecNumber evidence="7">6.1.1.22</ecNumber>
    </recommendedName>
    <alternativeName>
        <fullName evidence="7">Asparaginyl-tRNA synthetase</fullName>
        <shortName evidence="7">AsnRS</shortName>
    </alternativeName>
</protein>
<dbReference type="Pfam" id="PF00152">
    <property type="entry name" value="tRNA-synt_2"/>
    <property type="match status" value="1"/>
</dbReference>
<evidence type="ECO:0000313" key="9">
    <source>
        <dbReference type="EMBL" id="EGJ51377.1"/>
    </source>
</evidence>
<dbReference type="Pfam" id="PF01336">
    <property type="entry name" value="tRNA_anti-codon"/>
    <property type="match status" value="1"/>
</dbReference>
<name>F3Z2W9_DESAF</name>
<dbReference type="STRING" id="690850.Desaf_3080"/>
<keyword evidence="5 7" id="KW-0648">Protein biosynthesis</keyword>
<dbReference type="Gene3D" id="2.40.50.140">
    <property type="entry name" value="Nucleic acid-binding proteins"/>
    <property type="match status" value="1"/>
</dbReference>
<proteinExistence type="inferred from homology"/>
<dbReference type="EC" id="6.1.1.22" evidence="7"/>
<dbReference type="NCBIfam" id="NF003037">
    <property type="entry name" value="PRK03932.1"/>
    <property type="match status" value="1"/>
</dbReference>
<organism evidence="9 10">
    <name type="scientific">Desulfocurvibacter africanus subsp. africanus str. Walvis Bay</name>
    <dbReference type="NCBI Taxonomy" id="690850"/>
    <lineage>
        <taxon>Bacteria</taxon>
        <taxon>Pseudomonadati</taxon>
        <taxon>Thermodesulfobacteriota</taxon>
        <taxon>Desulfovibrionia</taxon>
        <taxon>Desulfovibrionales</taxon>
        <taxon>Desulfovibrionaceae</taxon>
        <taxon>Desulfocurvibacter</taxon>
    </lineage>
</organism>
<evidence type="ECO:0000256" key="4">
    <source>
        <dbReference type="ARBA" id="ARBA00022840"/>
    </source>
</evidence>
<comment type="subcellular location">
    <subcellularLocation>
        <location evidence="7">Cytoplasm</location>
    </subcellularLocation>
</comment>
<keyword evidence="6 7" id="KW-0030">Aminoacyl-tRNA synthetase</keyword>
<dbReference type="CDD" id="cd00776">
    <property type="entry name" value="AsxRS_core"/>
    <property type="match status" value="1"/>
</dbReference>
<dbReference type="InterPro" id="IPR006195">
    <property type="entry name" value="aa-tRNA-synth_II"/>
</dbReference>
<dbReference type="SUPFAM" id="SSF50249">
    <property type="entry name" value="Nucleic acid-binding proteins"/>
    <property type="match status" value="1"/>
</dbReference>
<evidence type="ECO:0000256" key="3">
    <source>
        <dbReference type="ARBA" id="ARBA00022741"/>
    </source>
</evidence>
<evidence type="ECO:0000259" key="8">
    <source>
        <dbReference type="PROSITE" id="PS50862"/>
    </source>
</evidence>
<dbReference type="PANTHER" id="PTHR22594">
    <property type="entry name" value="ASPARTYL/LYSYL-TRNA SYNTHETASE"/>
    <property type="match status" value="1"/>
</dbReference>
<comment type="similarity">
    <text evidence="1 7">Belongs to the class-II aminoacyl-tRNA synthetase family.</text>
</comment>
<dbReference type="PANTHER" id="PTHR22594:SF34">
    <property type="entry name" value="ASPARAGINE--TRNA LIGASE, MITOCHONDRIAL-RELATED"/>
    <property type="match status" value="1"/>
</dbReference>
<dbReference type="GO" id="GO:0004816">
    <property type="term" value="F:asparagine-tRNA ligase activity"/>
    <property type="evidence" value="ECO:0007669"/>
    <property type="project" value="UniProtKB-UniRule"/>
</dbReference>
<feature type="domain" description="Aminoacyl-transfer RNA synthetases class-II family profile" evidence="8">
    <location>
        <begin position="134"/>
        <end position="450"/>
    </location>
</feature>
<dbReference type="SUPFAM" id="SSF55681">
    <property type="entry name" value="Class II aaRS and biotin synthetases"/>
    <property type="match status" value="1"/>
</dbReference>